<dbReference type="Gene3D" id="3.40.630.30">
    <property type="match status" value="1"/>
</dbReference>
<evidence type="ECO:0000313" key="4">
    <source>
        <dbReference type="Proteomes" id="UP001480955"/>
    </source>
</evidence>
<feature type="domain" description="HTH marR-type" evidence="1">
    <location>
        <begin position="1"/>
        <end position="149"/>
    </location>
</feature>
<dbReference type="PANTHER" id="PTHR33164">
    <property type="entry name" value="TRANSCRIPTIONAL REGULATOR, MARR FAMILY"/>
    <property type="match status" value="1"/>
</dbReference>
<sequence length="323" mass="35378">MIADVLDDLGPLFLGSRLKRLADRFQADAARILRDEGLGIQPAQFPLLAALDRYGPLSVNDAAAALGVSQPAVTRTAASLVELGLVEGTRSDTDLRQKALSLSPAGRDLMASAKSGLWPRVQTAATDLCADLSGPLLGQLAALERRLDDVSFERRVRSAQVPGEVRSGLAIREYTDDLAVRFQEINAEWIEAMFSLEDNDRRILSDPRGEILDRGGLILFVEAEDLGIVGTCALMRTDEGCFELTKMAVSERARGRKAGEHLLRAALARVHAMGVGTLYLLTNTKCEAAVHLYEKVGFRHDAEIMERFGRRYARCNVAMRFPL</sequence>
<feature type="domain" description="N-acetyltransferase" evidence="2">
    <location>
        <begin position="180"/>
        <end position="323"/>
    </location>
</feature>
<dbReference type="InterPro" id="IPR000182">
    <property type="entry name" value="GNAT_dom"/>
</dbReference>
<dbReference type="PROSITE" id="PS50995">
    <property type="entry name" value="HTH_MARR_2"/>
    <property type="match status" value="1"/>
</dbReference>
<name>A0ABV1QG41_9HYPH</name>
<comment type="caution">
    <text evidence="3">The sequence shown here is derived from an EMBL/GenBank/DDBJ whole genome shotgun (WGS) entry which is preliminary data.</text>
</comment>
<dbReference type="RefSeq" id="WP_350391618.1">
    <property type="nucleotide sequence ID" value="NZ_JBELQE010000006.1"/>
</dbReference>
<dbReference type="InterPro" id="IPR036388">
    <property type="entry name" value="WH-like_DNA-bd_sf"/>
</dbReference>
<dbReference type="InterPro" id="IPR011991">
    <property type="entry name" value="ArsR-like_HTH"/>
</dbReference>
<evidence type="ECO:0000259" key="1">
    <source>
        <dbReference type="PROSITE" id="PS50995"/>
    </source>
</evidence>
<gene>
    <name evidence="3" type="ORF">ABS772_00325</name>
</gene>
<evidence type="ECO:0000259" key="2">
    <source>
        <dbReference type="PROSITE" id="PS51186"/>
    </source>
</evidence>
<organism evidence="3 4">
    <name type="scientific">Methylorubrum podarium</name>
    <dbReference type="NCBI Taxonomy" id="200476"/>
    <lineage>
        <taxon>Bacteria</taxon>
        <taxon>Pseudomonadati</taxon>
        <taxon>Pseudomonadota</taxon>
        <taxon>Alphaproteobacteria</taxon>
        <taxon>Hyphomicrobiales</taxon>
        <taxon>Methylobacteriaceae</taxon>
        <taxon>Methylorubrum</taxon>
    </lineage>
</organism>
<dbReference type="SMART" id="SM00347">
    <property type="entry name" value="HTH_MARR"/>
    <property type="match status" value="1"/>
</dbReference>
<dbReference type="PROSITE" id="PS51186">
    <property type="entry name" value="GNAT"/>
    <property type="match status" value="1"/>
</dbReference>
<dbReference type="InterPro" id="IPR000835">
    <property type="entry name" value="HTH_MarR-typ"/>
</dbReference>
<dbReference type="CDD" id="cd00090">
    <property type="entry name" value="HTH_ARSR"/>
    <property type="match status" value="1"/>
</dbReference>
<dbReference type="InterPro" id="IPR016181">
    <property type="entry name" value="Acyl_CoA_acyltransferase"/>
</dbReference>
<dbReference type="InterPro" id="IPR036390">
    <property type="entry name" value="WH_DNA-bd_sf"/>
</dbReference>
<protein>
    <submittedName>
        <fullName evidence="3">Bifunctional helix-turn-helix transcriptional regulator/GNAT family N-acetyltransferase</fullName>
    </submittedName>
</protein>
<proteinExistence type="predicted"/>
<dbReference type="Pfam" id="PF13508">
    <property type="entry name" value="Acetyltransf_7"/>
    <property type="match status" value="1"/>
</dbReference>
<dbReference type="PANTHER" id="PTHR33164:SF57">
    <property type="entry name" value="MARR-FAMILY TRANSCRIPTIONAL REGULATOR"/>
    <property type="match status" value="1"/>
</dbReference>
<keyword evidence="4" id="KW-1185">Reference proteome</keyword>
<reference evidence="3 4" key="1">
    <citation type="submission" date="2024-06" db="EMBL/GenBank/DDBJ databases">
        <authorList>
            <person name="Campbell A.G."/>
        </authorList>
    </citation>
    <scope>NUCLEOTIDE SEQUENCE [LARGE SCALE GENOMIC DNA]</scope>
    <source>
        <strain evidence="3 4">EM12</strain>
    </source>
</reference>
<dbReference type="EMBL" id="JBELQE010000006">
    <property type="protein sequence ID" value="MER2248347.1"/>
    <property type="molecule type" value="Genomic_DNA"/>
</dbReference>
<dbReference type="SUPFAM" id="SSF46785">
    <property type="entry name" value="Winged helix' DNA-binding domain"/>
    <property type="match status" value="1"/>
</dbReference>
<evidence type="ECO:0000313" key="3">
    <source>
        <dbReference type="EMBL" id="MER2248347.1"/>
    </source>
</evidence>
<dbReference type="Gene3D" id="1.10.10.10">
    <property type="entry name" value="Winged helix-like DNA-binding domain superfamily/Winged helix DNA-binding domain"/>
    <property type="match status" value="1"/>
</dbReference>
<dbReference type="CDD" id="cd04301">
    <property type="entry name" value="NAT_SF"/>
    <property type="match status" value="1"/>
</dbReference>
<dbReference type="Proteomes" id="UP001480955">
    <property type="component" value="Unassembled WGS sequence"/>
</dbReference>
<accession>A0ABV1QG41</accession>
<dbReference type="Pfam" id="PF12802">
    <property type="entry name" value="MarR_2"/>
    <property type="match status" value="1"/>
</dbReference>
<dbReference type="SUPFAM" id="SSF55729">
    <property type="entry name" value="Acyl-CoA N-acyltransferases (Nat)"/>
    <property type="match status" value="1"/>
</dbReference>
<dbReference type="InterPro" id="IPR039422">
    <property type="entry name" value="MarR/SlyA-like"/>
</dbReference>